<evidence type="ECO:0000256" key="5">
    <source>
        <dbReference type="SAM" id="Phobius"/>
    </source>
</evidence>
<dbReference type="InterPro" id="IPR011527">
    <property type="entry name" value="ABC1_TM_dom"/>
</dbReference>
<keyword evidence="2 5" id="KW-0812">Transmembrane</keyword>
<evidence type="ECO:0000259" key="7">
    <source>
        <dbReference type="PROSITE" id="PS50929"/>
    </source>
</evidence>
<dbReference type="AlphaFoldDB" id="A0AAC9PQK3"/>
<dbReference type="PANTHER" id="PTHR43394:SF1">
    <property type="entry name" value="ATP-BINDING CASSETTE SUB-FAMILY B MEMBER 10, MITOCHONDRIAL"/>
    <property type="match status" value="1"/>
</dbReference>
<dbReference type="GO" id="GO:0005524">
    <property type="term" value="F:ATP binding"/>
    <property type="evidence" value="ECO:0007669"/>
    <property type="project" value="InterPro"/>
</dbReference>
<reference evidence="9" key="1">
    <citation type="submission" date="2016-06" db="EMBL/GenBank/DDBJ databases">
        <title>Complete genome sequence of Actinoalloteichus fjordicus DSM 46855 (=ADI127-17), type strain of the new species Actinoalloteichus fjordicus.</title>
        <authorList>
            <person name="Ruckert C."/>
            <person name="Nouioui I."/>
            <person name="Willmese J."/>
            <person name="van Wezel G."/>
            <person name="Klenk H.-P."/>
            <person name="Kalinowski J."/>
            <person name="Zotchev S.B."/>
        </authorList>
    </citation>
    <scope>NUCLEOTIDE SEQUENCE [LARGE SCALE GENOMIC DNA]</scope>
    <source>
        <strain evidence="9">ADI127-7</strain>
    </source>
</reference>
<dbReference type="PROSITE" id="PS00211">
    <property type="entry name" value="ABC_TRANSPORTER_1"/>
    <property type="match status" value="1"/>
</dbReference>
<sequence length="577" mass="61236">MRRIPELGAQAIDHRSAARYLLWLVSRQKASTAWGMVTSAVWNASQAFIPVALGQALDLGITGRDSGALIYWSGVILLLGVVRAAAGIAFYRQTVISRTVSAGLTVQAVTRHVTKLGGSLSRGQDVGNLTATVTSDVTTIGNGLLHAGRFLGSIVAVIVVTIFMLTISVPLGLMVLVMVPALLVLSGLLLRPLHRNQDEYRSQQGRLSARAVDIAAGLRVLRGVGGEKQFSTAFHTDSAQLRVADTKVAQAEANLDGARVLMPGLIAAIATYTAARFALDQQVTVGQMVSFYAFAVFLTLPLNDIMEGAKQVTRALVSASRVTALLNTEAPDRARSTVAAENKGAAHLVDRTSGLEVPPSTLLAVVCADSSTADPLARRLARFGDSGDVTLDGEPLASLPLAVVRSRVLLARNSDRFFGGTIQHEIAPSETTTPEELAAALEVSCAADIIDSLPNGSDTQMRGRGRTFSGGELQRLRLARAILADADVTLLVEPTNAVDAYTEHTIATNLARHHEALPDSRSMVVFTVSPLLLQQAGLVAYVVDGRVTATGSHKELLATHAEYRDLVRRNDALEAGR</sequence>
<dbReference type="InterPro" id="IPR017871">
    <property type="entry name" value="ABC_transporter-like_CS"/>
</dbReference>
<dbReference type="SUPFAM" id="SSF90123">
    <property type="entry name" value="ABC transporter transmembrane region"/>
    <property type="match status" value="1"/>
</dbReference>
<dbReference type="KEGG" id="acad:UA74_05135"/>
<feature type="transmembrane region" description="Helical" evidence="5">
    <location>
        <begin position="260"/>
        <end position="279"/>
    </location>
</feature>
<dbReference type="Pfam" id="PF00664">
    <property type="entry name" value="ABC_membrane"/>
    <property type="match status" value="1"/>
</dbReference>
<proteinExistence type="predicted"/>
<dbReference type="Proteomes" id="UP000185511">
    <property type="component" value="Chromosome"/>
</dbReference>
<keyword evidence="4 5" id="KW-0472">Membrane</keyword>
<gene>
    <name evidence="8" type="ORF">UA74_05135</name>
</gene>
<feature type="domain" description="ABC transmembrane type-1" evidence="7">
    <location>
        <begin position="33"/>
        <end position="314"/>
    </location>
</feature>
<dbReference type="Gene3D" id="3.40.50.300">
    <property type="entry name" value="P-loop containing nucleotide triphosphate hydrolases"/>
    <property type="match status" value="1"/>
</dbReference>
<evidence type="ECO:0000256" key="3">
    <source>
        <dbReference type="ARBA" id="ARBA00022989"/>
    </source>
</evidence>
<feature type="transmembrane region" description="Helical" evidence="5">
    <location>
        <begin position="285"/>
        <end position="302"/>
    </location>
</feature>
<dbReference type="GO" id="GO:0016887">
    <property type="term" value="F:ATP hydrolysis activity"/>
    <property type="evidence" value="ECO:0007669"/>
    <property type="project" value="InterPro"/>
</dbReference>
<dbReference type="PROSITE" id="PS50929">
    <property type="entry name" value="ABC_TM1F"/>
    <property type="match status" value="1"/>
</dbReference>
<evidence type="ECO:0000313" key="9">
    <source>
        <dbReference type="Proteomes" id="UP000185511"/>
    </source>
</evidence>
<evidence type="ECO:0000256" key="4">
    <source>
        <dbReference type="ARBA" id="ARBA00023136"/>
    </source>
</evidence>
<dbReference type="SUPFAM" id="SSF52540">
    <property type="entry name" value="P-loop containing nucleoside triphosphate hydrolases"/>
    <property type="match status" value="1"/>
</dbReference>
<feature type="transmembrane region" description="Helical" evidence="5">
    <location>
        <begin position="173"/>
        <end position="193"/>
    </location>
</feature>
<protein>
    <submittedName>
        <fullName evidence="8">ABC-type multidrug transport system, ATPase and permease component</fullName>
    </submittedName>
</protein>
<evidence type="ECO:0000256" key="1">
    <source>
        <dbReference type="ARBA" id="ARBA00004651"/>
    </source>
</evidence>
<evidence type="ECO:0000313" key="8">
    <source>
        <dbReference type="EMBL" id="APU13103.1"/>
    </source>
</evidence>
<keyword evidence="3 5" id="KW-1133">Transmembrane helix</keyword>
<feature type="transmembrane region" description="Helical" evidence="5">
    <location>
        <begin position="69"/>
        <end position="91"/>
    </location>
</feature>
<dbReference type="PROSITE" id="PS50893">
    <property type="entry name" value="ABC_TRANSPORTER_2"/>
    <property type="match status" value="1"/>
</dbReference>
<dbReference type="InterPro" id="IPR036640">
    <property type="entry name" value="ABC1_TM_sf"/>
</dbReference>
<dbReference type="InterPro" id="IPR027417">
    <property type="entry name" value="P-loop_NTPase"/>
</dbReference>
<dbReference type="CDD" id="cd07346">
    <property type="entry name" value="ABC_6TM_exporters"/>
    <property type="match status" value="1"/>
</dbReference>
<accession>A0AAC9PQK3</accession>
<evidence type="ECO:0000256" key="2">
    <source>
        <dbReference type="ARBA" id="ARBA00022692"/>
    </source>
</evidence>
<organism evidence="8 9">
    <name type="scientific">Actinoalloteichus fjordicus</name>
    <dbReference type="NCBI Taxonomy" id="1612552"/>
    <lineage>
        <taxon>Bacteria</taxon>
        <taxon>Bacillati</taxon>
        <taxon>Actinomycetota</taxon>
        <taxon>Actinomycetes</taxon>
        <taxon>Pseudonocardiales</taxon>
        <taxon>Pseudonocardiaceae</taxon>
        <taxon>Actinoalloteichus</taxon>
    </lineage>
</organism>
<feature type="transmembrane region" description="Helical" evidence="5">
    <location>
        <begin position="33"/>
        <end position="57"/>
    </location>
</feature>
<name>A0AAC9PQK3_9PSEU</name>
<dbReference type="EMBL" id="CP016076">
    <property type="protein sequence ID" value="APU13103.1"/>
    <property type="molecule type" value="Genomic_DNA"/>
</dbReference>
<feature type="transmembrane region" description="Helical" evidence="5">
    <location>
        <begin position="150"/>
        <end position="167"/>
    </location>
</feature>
<comment type="subcellular location">
    <subcellularLocation>
        <location evidence="1">Cell membrane</location>
        <topology evidence="1">Multi-pass membrane protein</topology>
    </subcellularLocation>
</comment>
<keyword evidence="9" id="KW-1185">Reference proteome</keyword>
<dbReference type="Pfam" id="PF00005">
    <property type="entry name" value="ABC_tran"/>
    <property type="match status" value="1"/>
</dbReference>
<dbReference type="InterPro" id="IPR003439">
    <property type="entry name" value="ABC_transporter-like_ATP-bd"/>
</dbReference>
<feature type="domain" description="ABC transporter" evidence="6">
    <location>
        <begin position="332"/>
        <end position="569"/>
    </location>
</feature>
<evidence type="ECO:0000259" key="6">
    <source>
        <dbReference type="PROSITE" id="PS50893"/>
    </source>
</evidence>
<dbReference type="GO" id="GO:0015421">
    <property type="term" value="F:ABC-type oligopeptide transporter activity"/>
    <property type="evidence" value="ECO:0007669"/>
    <property type="project" value="TreeGrafter"/>
</dbReference>
<dbReference type="GO" id="GO:0005886">
    <property type="term" value="C:plasma membrane"/>
    <property type="evidence" value="ECO:0007669"/>
    <property type="project" value="UniProtKB-SubCell"/>
</dbReference>
<dbReference type="InterPro" id="IPR039421">
    <property type="entry name" value="Type_1_exporter"/>
</dbReference>
<dbReference type="PANTHER" id="PTHR43394">
    <property type="entry name" value="ATP-DEPENDENT PERMEASE MDL1, MITOCHONDRIAL"/>
    <property type="match status" value="1"/>
</dbReference>
<dbReference type="Gene3D" id="1.20.1560.10">
    <property type="entry name" value="ABC transporter type 1, transmembrane domain"/>
    <property type="match status" value="1"/>
</dbReference>